<sequence length="493" mass="55249">MRLYMTFRQTDGPAVSAAKASISTATAYRFEQDHRPPSAKAEPRGRRRPDPLVSFFDAEVVPMLSAAPELRAVAIFEEMQRRHPDLPDGTRRTLERRIRSWRALHGANQEVIFRQIHEPGRMGLSDFTDMADLAVTIAGVRLDHRLYHFRLAYSGFAHAHVILGGESYVALAEGLQNALWALGGAPHEHRSDSLSAAFRNLDSDAREDLTRRYDALCLHYGMEPTRNNRGVAHENGSIEGPHGHLKKAVEDALLMRGTRDFVDLAGYRLFIDEIVSRKNAHHAKRIAAERIVLQQLPGHRTCAHEETIVTVTSSGGFTLKKVFYTVPSRLIGHRLRVRLYDDRLELFIGATLLMTLARGRAATTGKHAHVVDYRHVIHALRRKPMALLNLVYRDQLFPRDAYRLTFDRLLEQLPDKAACRLMVDLLALAHDRGCEADLAAQLTDDLAAVRLPDIAALRTRFAPDPASLPEVVVHLMPLIAYEALLGTDIGEAA</sequence>
<gene>
    <name evidence="3" type="primary">istA</name>
    <name evidence="3" type="ORF">ACETRX_28400</name>
</gene>
<proteinExistence type="predicted"/>
<protein>
    <submittedName>
        <fullName evidence="3">IS21 family transposase</fullName>
    </submittedName>
</protein>
<dbReference type="EMBL" id="JBHGPK010000020">
    <property type="protein sequence ID" value="MFC2253587.1"/>
    <property type="molecule type" value="Genomic_DNA"/>
</dbReference>
<feature type="domain" description="Integrase catalytic" evidence="2">
    <location>
        <begin position="115"/>
        <end position="305"/>
    </location>
</feature>
<organism evidence="3 4">
    <name type="scientific">Labrys neptuniae</name>
    <dbReference type="NCBI Taxonomy" id="376174"/>
    <lineage>
        <taxon>Bacteria</taxon>
        <taxon>Pseudomonadati</taxon>
        <taxon>Pseudomonadota</taxon>
        <taxon>Alphaproteobacteria</taxon>
        <taxon>Hyphomicrobiales</taxon>
        <taxon>Xanthobacteraceae</taxon>
        <taxon>Labrys</taxon>
    </lineage>
</organism>
<feature type="compositionally biased region" description="Basic and acidic residues" evidence="1">
    <location>
        <begin position="30"/>
        <end position="50"/>
    </location>
</feature>
<dbReference type="NCBIfam" id="NF033546">
    <property type="entry name" value="transpos_IS21"/>
    <property type="match status" value="1"/>
</dbReference>
<accession>A0ABV6ZN11</accession>
<feature type="region of interest" description="Disordered" evidence="1">
    <location>
        <begin position="27"/>
        <end position="50"/>
    </location>
</feature>
<dbReference type="InterPro" id="IPR001584">
    <property type="entry name" value="Integrase_cat-core"/>
</dbReference>
<dbReference type="PROSITE" id="PS50994">
    <property type="entry name" value="INTEGRASE"/>
    <property type="match status" value="1"/>
</dbReference>
<evidence type="ECO:0000313" key="3">
    <source>
        <dbReference type="EMBL" id="MFC2253587.1"/>
    </source>
</evidence>
<evidence type="ECO:0000313" key="4">
    <source>
        <dbReference type="Proteomes" id="UP001595190"/>
    </source>
</evidence>
<reference evidence="3 4" key="1">
    <citation type="submission" date="2024-09" db="EMBL/GenBank/DDBJ databases">
        <title>Description of Labrys sedimenti sp. nov., isolated from a diclofenac-degrading enrichment culture, and genome-based reclassification of Labrys portucalensis as a later heterotypic synonym of Labrys neptuniae.</title>
        <authorList>
            <person name="Tancsics A."/>
            <person name="Csepanyi A."/>
        </authorList>
    </citation>
    <scope>NUCLEOTIDE SEQUENCE [LARGE SCALE GENOMIC DNA]</scope>
    <source>
        <strain evidence="3 4">LMG 23412</strain>
    </source>
</reference>
<dbReference type="PANTHER" id="PTHR35004:SF7">
    <property type="entry name" value="INTEGRASE PROTEIN"/>
    <property type="match status" value="1"/>
</dbReference>
<evidence type="ECO:0000259" key="2">
    <source>
        <dbReference type="PROSITE" id="PS50994"/>
    </source>
</evidence>
<name>A0ABV6ZN11_9HYPH</name>
<dbReference type="PANTHER" id="PTHR35004">
    <property type="entry name" value="TRANSPOSASE RV3428C-RELATED"/>
    <property type="match status" value="1"/>
</dbReference>
<dbReference type="Proteomes" id="UP001595190">
    <property type="component" value="Unassembled WGS sequence"/>
</dbReference>
<evidence type="ECO:0000256" key="1">
    <source>
        <dbReference type="SAM" id="MobiDB-lite"/>
    </source>
</evidence>
<comment type="caution">
    <text evidence="3">The sequence shown here is derived from an EMBL/GenBank/DDBJ whole genome shotgun (WGS) entry which is preliminary data.</text>
</comment>